<organism evidence="1 2">
    <name type="scientific">Aeromonas schubertii</name>
    <dbReference type="NCBI Taxonomy" id="652"/>
    <lineage>
        <taxon>Bacteria</taxon>
        <taxon>Pseudomonadati</taxon>
        <taxon>Pseudomonadota</taxon>
        <taxon>Gammaproteobacteria</taxon>
        <taxon>Aeromonadales</taxon>
        <taxon>Aeromonadaceae</taxon>
        <taxon>Aeromonas</taxon>
    </lineage>
</organism>
<sequence>MVGTLMRLRRMGREAFLLEGVSPAHLEVLGQAPCLYQAL</sequence>
<reference evidence="2" key="1">
    <citation type="submission" date="2015-10" db="EMBL/GenBank/DDBJ databases">
        <title>Complete Genome Sequence of Aeromonas schubertii strain WL1483.</title>
        <authorList>
            <person name="Liu L."/>
        </authorList>
    </citation>
    <scope>NUCLEOTIDE SEQUENCE [LARGE SCALE GENOMIC DNA]</scope>
    <source>
        <strain evidence="2">WL1483</strain>
    </source>
</reference>
<dbReference type="Proteomes" id="UP000058114">
    <property type="component" value="Chromosome"/>
</dbReference>
<name>A0A0S2SGP2_9GAMM</name>
<dbReference type="KEGG" id="asr:WL1483_1450"/>
<dbReference type="AlphaFoldDB" id="A0A0S2SGP2"/>
<reference evidence="1 2" key="2">
    <citation type="journal article" date="2016" name="Genome Announc.">
        <title>Complete Genome Sequence of the Highly Virulent Aeromonas schubertii Strain WL1483, Isolated from Diseased Snakehead Fish (Channa argus) in China.</title>
        <authorList>
            <person name="Liu L."/>
            <person name="Li N."/>
            <person name="Zhang D."/>
            <person name="Fu X."/>
            <person name="Shi C."/>
            <person name="Lin Q."/>
            <person name="Hao G."/>
        </authorList>
    </citation>
    <scope>NUCLEOTIDE SEQUENCE [LARGE SCALE GENOMIC DNA]</scope>
    <source>
        <strain evidence="1 2">WL1483</strain>
    </source>
</reference>
<accession>A0A0S2SGP2</accession>
<protein>
    <submittedName>
        <fullName evidence="1">Uncharacterized protein</fullName>
    </submittedName>
</protein>
<evidence type="ECO:0000313" key="2">
    <source>
        <dbReference type="Proteomes" id="UP000058114"/>
    </source>
</evidence>
<proteinExistence type="predicted"/>
<dbReference type="PATRIC" id="fig|652.5.peg.3127"/>
<evidence type="ECO:0000313" key="1">
    <source>
        <dbReference type="EMBL" id="ALP40869.1"/>
    </source>
</evidence>
<gene>
    <name evidence="1" type="ORF">WL1483_1450</name>
</gene>
<dbReference type="EMBL" id="CP013067">
    <property type="protein sequence ID" value="ALP40869.1"/>
    <property type="molecule type" value="Genomic_DNA"/>
</dbReference>